<organism evidence="1 2">
    <name type="scientific">Lactobacillus pasteurii DSM 23907 = CRBIP 24.76</name>
    <dbReference type="NCBI Taxonomy" id="1423790"/>
    <lineage>
        <taxon>Bacteria</taxon>
        <taxon>Bacillati</taxon>
        <taxon>Bacillota</taxon>
        <taxon>Bacilli</taxon>
        <taxon>Lactobacillales</taxon>
        <taxon>Lactobacillaceae</taxon>
        <taxon>Lactobacillus</taxon>
    </lineage>
</organism>
<dbReference type="AlphaFoldDB" id="I7IYR6"/>
<dbReference type="Proteomes" id="UP000009311">
    <property type="component" value="Unassembled WGS sequence"/>
</dbReference>
<comment type="caution">
    <text evidence="1">The sequence shown here is derived from an EMBL/GenBank/DDBJ whole genome shotgun (WGS) entry which is preliminary data.</text>
</comment>
<protein>
    <submittedName>
        <fullName evidence="1">Uncharacterized protein</fullName>
    </submittedName>
</protein>
<dbReference type="EMBL" id="CAKD01000010">
    <property type="protein sequence ID" value="CCI84672.1"/>
    <property type="molecule type" value="Genomic_DNA"/>
</dbReference>
<evidence type="ECO:0000313" key="1">
    <source>
        <dbReference type="EMBL" id="CCI84672.1"/>
    </source>
</evidence>
<evidence type="ECO:0000313" key="2">
    <source>
        <dbReference type="Proteomes" id="UP000009311"/>
    </source>
</evidence>
<accession>I7IYR6</accession>
<sequence length="63" mass="7235">MTLDAFNFTANNQGIISKVTDQAVTLININDDFRLTTSREFLYNQLVSLDLVNYSDEILTKYL</sequence>
<reference evidence="1 2" key="1">
    <citation type="submission" date="2012-06" db="EMBL/GenBank/DDBJ databases">
        <title>Draft Genome Sequence of Lactobacillus pasteurii CRBIP 24.76T.</title>
        <authorList>
            <person name="Cousin S."/>
            <person name="Bouchier C."/>
            <person name="Loux V."/>
            <person name="Ma L."/>
            <person name="Creno S."/>
            <person name="Bizet C."/>
            <person name="Clermont D."/>
        </authorList>
    </citation>
    <scope>NUCLEOTIDE SEQUENCE [LARGE SCALE GENOMIC DNA]</scope>
    <source>
        <strain evidence="2">CRBIP 24.76T</strain>
    </source>
</reference>
<dbReference type="RefSeq" id="WP_009559226.1">
    <property type="nucleotide sequence ID" value="NZ_AYZN01000006.1"/>
</dbReference>
<gene>
    <name evidence="1" type="ORF">BN53_00885</name>
</gene>
<name>I7IYR6_9LACO</name>
<keyword evidence="2" id="KW-1185">Reference proteome</keyword>
<proteinExistence type="predicted"/>